<dbReference type="AlphaFoldDB" id="A0A8S1KXN3"/>
<protein>
    <submittedName>
        <fullName evidence="2">Uncharacterized protein</fullName>
    </submittedName>
</protein>
<proteinExistence type="predicted"/>
<evidence type="ECO:0000313" key="3">
    <source>
        <dbReference type="Proteomes" id="UP000692954"/>
    </source>
</evidence>
<comment type="caution">
    <text evidence="2">The sequence shown here is derived from an EMBL/GenBank/DDBJ whole genome shotgun (WGS) entry which is preliminary data.</text>
</comment>
<dbReference type="Proteomes" id="UP000692954">
    <property type="component" value="Unassembled WGS sequence"/>
</dbReference>
<feature type="region of interest" description="Disordered" evidence="1">
    <location>
        <begin position="143"/>
        <end position="189"/>
    </location>
</feature>
<feature type="compositionally biased region" description="Acidic residues" evidence="1">
    <location>
        <begin position="168"/>
        <end position="178"/>
    </location>
</feature>
<name>A0A8S1KXN3_9CILI</name>
<feature type="compositionally biased region" description="Acidic residues" evidence="1">
    <location>
        <begin position="143"/>
        <end position="154"/>
    </location>
</feature>
<organism evidence="2 3">
    <name type="scientific">Paramecium sonneborni</name>
    <dbReference type="NCBI Taxonomy" id="65129"/>
    <lineage>
        <taxon>Eukaryota</taxon>
        <taxon>Sar</taxon>
        <taxon>Alveolata</taxon>
        <taxon>Ciliophora</taxon>
        <taxon>Intramacronucleata</taxon>
        <taxon>Oligohymenophorea</taxon>
        <taxon>Peniculida</taxon>
        <taxon>Parameciidae</taxon>
        <taxon>Paramecium</taxon>
    </lineage>
</organism>
<dbReference type="OrthoDB" id="309730at2759"/>
<accession>A0A8S1KXN3</accession>
<evidence type="ECO:0000313" key="2">
    <source>
        <dbReference type="EMBL" id="CAD8060280.1"/>
    </source>
</evidence>
<feature type="compositionally biased region" description="Low complexity" evidence="1">
    <location>
        <begin position="155"/>
        <end position="167"/>
    </location>
</feature>
<feature type="compositionally biased region" description="Low complexity" evidence="1">
    <location>
        <begin position="179"/>
        <end position="189"/>
    </location>
</feature>
<dbReference type="EMBL" id="CAJJDN010000014">
    <property type="protein sequence ID" value="CAD8060280.1"/>
    <property type="molecule type" value="Genomic_DNA"/>
</dbReference>
<keyword evidence="3" id="KW-1185">Reference proteome</keyword>
<reference evidence="2" key="1">
    <citation type="submission" date="2021-01" db="EMBL/GenBank/DDBJ databases">
        <authorList>
            <consortium name="Genoscope - CEA"/>
            <person name="William W."/>
        </authorList>
    </citation>
    <scope>NUCLEOTIDE SEQUENCE</scope>
</reference>
<evidence type="ECO:0000256" key="1">
    <source>
        <dbReference type="SAM" id="MobiDB-lite"/>
    </source>
</evidence>
<sequence length="189" mass="22610">MNEEILDNLQAVEDDDDVSNFPQFQQKQIAEFIKKIMNDNIIAQKAFRDKFNRCLTLFVFYLSHMISLMKEENRKKKNEKKRVQVTKEDIIMTLKAIDFQEIAETLENIKILQTSQENVMQQENFQDQGLEDNEMREIQNFENLEDEQKDEENNDNQQQDQNVQEQVEQVDEDIEDENNQIVVNDDQQQ</sequence>
<gene>
    <name evidence="2" type="ORF">PSON_ATCC_30995.1.T0140205</name>
</gene>